<keyword evidence="2" id="KW-1185">Reference proteome</keyword>
<gene>
    <name evidence="1" type="ORF">PENTCL1PPCAC_27281</name>
</gene>
<evidence type="ECO:0000313" key="1">
    <source>
        <dbReference type="EMBL" id="GMT05107.1"/>
    </source>
</evidence>
<organism evidence="1 2">
    <name type="scientific">Pristionchus entomophagus</name>
    <dbReference type="NCBI Taxonomy" id="358040"/>
    <lineage>
        <taxon>Eukaryota</taxon>
        <taxon>Metazoa</taxon>
        <taxon>Ecdysozoa</taxon>
        <taxon>Nematoda</taxon>
        <taxon>Chromadorea</taxon>
        <taxon>Rhabditida</taxon>
        <taxon>Rhabditina</taxon>
        <taxon>Diplogasteromorpha</taxon>
        <taxon>Diplogasteroidea</taxon>
        <taxon>Neodiplogasteridae</taxon>
        <taxon>Pristionchus</taxon>
    </lineage>
</organism>
<protein>
    <submittedName>
        <fullName evidence="1">Uncharacterized protein</fullName>
    </submittedName>
</protein>
<dbReference type="EMBL" id="BTSX01000006">
    <property type="protein sequence ID" value="GMT05107.1"/>
    <property type="molecule type" value="Genomic_DNA"/>
</dbReference>
<evidence type="ECO:0000313" key="2">
    <source>
        <dbReference type="Proteomes" id="UP001432027"/>
    </source>
</evidence>
<dbReference type="AlphaFoldDB" id="A0AAV5UDZ4"/>
<accession>A0AAV5UDZ4</accession>
<dbReference type="Proteomes" id="UP001432027">
    <property type="component" value="Unassembled WGS sequence"/>
</dbReference>
<proteinExistence type="predicted"/>
<sequence>SHQSGSDLSHVQASTLSLCAASAAGLVSAASRGTERSTLQNRKIKRSNCLPVSQLSQQFRSHVRCLLSIGPSLPRRATPLIDSRLPPPV</sequence>
<feature type="non-terminal residue" evidence="1">
    <location>
        <position position="1"/>
    </location>
</feature>
<name>A0AAV5UDZ4_9BILA</name>
<comment type="caution">
    <text evidence="1">The sequence shown here is derived from an EMBL/GenBank/DDBJ whole genome shotgun (WGS) entry which is preliminary data.</text>
</comment>
<reference evidence="1" key="1">
    <citation type="submission" date="2023-10" db="EMBL/GenBank/DDBJ databases">
        <title>Genome assembly of Pristionchus species.</title>
        <authorList>
            <person name="Yoshida K."/>
            <person name="Sommer R.J."/>
        </authorList>
    </citation>
    <scope>NUCLEOTIDE SEQUENCE</scope>
    <source>
        <strain evidence="1">RS0144</strain>
    </source>
</reference>